<feature type="transmembrane region" description="Helical" evidence="4">
    <location>
        <begin position="39"/>
        <end position="59"/>
    </location>
</feature>
<dbReference type="PANTHER" id="PTHR35889:SF3">
    <property type="entry name" value="F-BOX DOMAIN-CONTAINING PROTEIN"/>
    <property type="match status" value="1"/>
</dbReference>
<feature type="transmembrane region" description="Helical" evidence="4">
    <location>
        <begin position="141"/>
        <end position="158"/>
    </location>
</feature>
<dbReference type="Pfam" id="PF13290">
    <property type="entry name" value="CHB_HEX_C_1"/>
    <property type="match status" value="1"/>
</dbReference>
<dbReference type="SUPFAM" id="SSF52047">
    <property type="entry name" value="RNI-like"/>
    <property type="match status" value="1"/>
</dbReference>
<feature type="transmembrane region" description="Helical" evidence="4">
    <location>
        <begin position="102"/>
        <end position="120"/>
    </location>
</feature>
<evidence type="ECO:0000256" key="1">
    <source>
        <dbReference type="ARBA" id="ARBA00022723"/>
    </source>
</evidence>
<feature type="domain" description="Cytochrome c" evidence="5">
    <location>
        <begin position="156"/>
        <end position="275"/>
    </location>
</feature>
<feature type="transmembrane region" description="Helical" evidence="4">
    <location>
        <begin position="9"/>
        <end position="27"/>
    </location>
</feature>
<evidence type="ECO:0000259" key="5">
    <source>
        <dbReference type="PROSITE" id="PS51007"/>
    </source>
</evidence>
<keyword evidence="4" id="KW-0812">Transmembrane</keyword>
<keyword evidence="3" id="KW-0349">Heme</keyword>
<organism evidence="6 7">
    <name type="scientific">Chitinophaga chungangae</name>
    <dbReference type="NCBI Taxonomy" id="2821488"/>
    <lineage>
        <taxon>Bacteria</taxon>
        <taxon>Pseudomonadati</taxon>
        <taxon>Bacteroidota</taxon>
        <taxon>Chitinophagia</taxon>
        <taxon>Chitinophagales</taxon>
        <taxon>Chitinophagaceae</taxon>
        <taxon>Chitinophaga</taxon>
    </lineage>
</organism>
<evidence type="ECO:0000256" key="4">
    <source>
        <dbReference type="SAM" id="Phobius"/>
    </source>
</evidence>
<sequence>MLKKIADNALIAGNIFILFLLVFYQQLHIPAWLQVAGRMHPLLLHFPIVLIILAVALDFMKFKDRDLLNGLWLTGTLTAALSVIMGIILSREEGYGGSMLAWHKWAGIAVLWIATALYWYRSTKVKADMPPSANKLLKPGGALLLVSIAITGHFGANLTHGDDFLLAPVTPKPKAIPITQAVVFDHLVKPILEQKCYSCHNSAKAKGELLMQTTEQLLKGGKTGPLFIAGNPAASLMMERLHLPLDAKEHMPPKNKTQLTPDEIAILQQWISKGADFKMMVTALPQEDTLYQLATQFLAPPAEEEYNFAAASENTVKKLNNNYRVIYPIARNSPALVANFYNKTQYSKKALEELLPLKGQLVELHLQKMPVKDEDLSIIKQFTQLRKLNLDFTAIKGEGLKELAALPHLQSLALSGTAITLPHLQQLMQNKSLREVYCWSTPLTSGDWQQLDKQKRIRFEKGYSSEGIEPLKLNPPIIGNEQTIFLGRQTLSLRHPIKGAEIRYTLDGTEPDSVNSQVYMDSIRVDSSFTVKARAFKPGWYGSQTVQARFLKTTYQPDSAVLLTPANEKYLGDGARTFLDHITGNFDFGNGKWLGFRYNDMQLLLLFHKPVNVSAVTVSTLQRKDSYIFPPQRLEIWGGASPEKLTLLKTVHPTMPGKDTPPGYNPLECKFPGKEITCLKVVAVPVPKLPSWHDGKGKKAWIFVDEVLIN</sequence>
<dbReference type="InterPro" id="IPR059177">
    <property type="entry name" value="GH29D-like_dom"/>
</dbReference>
<proteinExistence type="predicted"/>
<keyword evidence="7" id="KW-1185">Reference proteome</keyword>
<dbReference type="Pfam" id="PF07635">
    <property type="entry name" value="PSCyt1"/>
    <property type="match status" value="1"/>
</dbReference>
<dbReference type="InterPro" id="IPR019251">
    <property type="entry name" value="DUF2231_TM"/>
</dbReference>
<dbReference type="PROSITE" id="PS51007">
    <property type="entry name" value="CYTC"/>
    <property type="match status" value="1"/>
</dbReference>
<keyword evidence="2 3" id="KW-0408">Iron</keyword>
<dbReference type="Pfam" id="PF09990">
    <property type="entry name" value="DUF2231"/>
    <property type="match status" value="1"/>
</dbReference>
<feature type="transmembrane region" description="Helical" evidence="4">
    <location>
        <begin position="71"/>
        <end position="90"/>
    </location>
</feature>
<dbReference type="PANTHER" id="PTHR35889">
    <property type="entry name" value="CYCLOINULO-OLIGOSACCHARIDE FRUCTANOTRANSFERASE-RELATED"/>
    <property type="match status" value="1"/>
</dbReference>
<keyword evidence="4" id="KW-1133">Transmembrane helix</keyword>
<evidence type="ECO:0000256" key="3">
    <source>
        <dbReference type="PROSITE-ProRule" id="PRU00433"/>
    </source>
</evidence>
<keyword evidence="1 3" id="KW-0479">Metal-binding</keyword>
<accession>A0ABS3YGY5</accession>
<name>A0ABS3YGY5_9BACT</name>
<comment type="caution">
    <text evidence="6">The sequence shown here is derived from an EMBL/GenBank/DDBJ whole genome shotgun (WGS) entry which is preliminary data.</text>
</comment>
<dbReference type="RefSeq" id="WP_209147067.1">
    <property type="nucleotide sequence ID" value="NZ_JAGHKP010000003.1"/>
</dbReference>
<reference evidence="7" key="1">
    <citation type="submission" date="2021-03" db="EMBL/GenBank/DDBJ databases">
        <title>Assistant Professor.</title>
        <authorList>
            <person name="Huq M.A."/>
        </authorList>
    </citation>
    <scope>NUCLEOTIDE SEQUENCE [LARGE SCALE GENOMIC DNA]</scope>
    <source>
        <strain evidence="7">MAH-28</strain>
    </source>
</reference>
<keyword evidence="4" id="KW-0472">Membrane</keyword>
<dbReference type="InterPro" id="IPR032675">
    <property type="entry name" value="LRR_dom_sf"/>
</dbReference>
<dbReference type="InterPro" id="IPR009056">
    <property type="entry name" value="Cyt_c-like_dom"/>
</dbReference>
<evidence type="ECO:0000256" key="2">
    <source>
        <dbReference type="ARBA" id="ARBA00023004"/>
    </source>
</evidence>
<dbReference type="InterPro" id="IPR011429">
    <property type="entry name" value="Cyt_c_Planctomycete-type"/>
</dbReference>
<dbReference type="Gene3D" id="3.80.10.10">
    <property type="entry name" value="Ribonuclease Inhibitor"/>
    <property type="match status" value="1"/>
</dbReference>
<evidence type="ECO:0000313" key="6">
    <source>
        <dbReference type="EMBL" id="MBO9153944.1"/>
    </source>
</evidence>
<protein>
    <submittedName>
        <fullName evidence="6">Chitobiase/beta-hexosaminidase C-terminal domain-containing protein</fullName>
    </submittedName>
</protein>
<evidence type="ECO:0000313" key="7">
    <source>
        <dbReference type="Proteomes" id="UP000679126"/>
    </source>
</evidence>
<dbReference type="EMBL" id="JAGHKP010000003">
    <property type="protein sequence ID" value="MBO9153944.1"/>
    <property type="molecule type" value="Genomic_DNA"/>
</dbReference>
<dbReference type="Proteomes" id="UP000679126">
    <property type="component" value="Unassembled WGS sequence"/>
</dbReference>
<gene>
    <name evidence="6" type="ORF">J7I43_17080</name>
</gene>